<name>A0A953JCK7_9BACT</name>
<evidence type="ECO:0000313" key="1">
    <source>
        <dbReference type="EMBL" id="MBZ0157079.1"/>
    </source>
</evidence>
<evidence type="ECO:0000313" key="2">
    <source>
        <dbReference type="Proteomes" id="UP000705867"/>
    </source>
</evidence>
<dbReference type="CDD" id="cd08026">
    <property type="entry name" value="DUF326"/>
    <property type="match status" value="1"/>
</dbReference>
<accession>A0A953JCK7</accession>
<dbReference type="EMBL" id="JAIOIV010000101">
    <property type="protein sequence ID" value="MBZ0157079.1"/>
    <property type="molecule type" value="Genomic_DNA"/>
</dbReference>
<comment type="caution">
    <text evidence="1">The sequence shown here is derived from an EMBL/GenBank/DDBJ whole genome shotgun (WGS) entry which is preliminary data.</text>
</comment>
<sequence length="124" mass="13394">MHHAKVSGMDPKVHDCITDCLKCDTICTTSITHCLDKGGKHADPAHIALLIDCAEICRTSADFMGRSSSFSNSSCDLCAQVCDQCAASCEQFRDDQMMRMCAENCRATANSCREMAGMKVFAGA</sequence>
<gene>
    <name evidence="1" type="ORF">K8I29_12815</name>
</gene>
<protein>
    <submittedName>
        <fullName evidence="1">Four-helix bundle copper-binding protein</fullName>
    </submittedName>
</protein>
<dbReference type="Proteomes" id="UP000705867">
    <property type="component" value="Unassembled WGS sequence"/>
</dbReference>
<proteinExistence type="predicted"/>
<dbReference type="InterPro" id="IPR044543">
    <property type="entry name" value="YHJQ-like"/>
</dbReference>
<reference evidence="1" key="2">
    <citation type="submission" date="2021-08" db="EMBL/GenBank/DDBJ databases">
        <authorList>
            <person name="Dalcin Martins P."/>
        </authorList>
    </citation>
    <scope>NUCLEOTIDE SEQUENCE</scope>
    <source>
        <strain evidence="1">MAG_39</strain>
    </source>
</reference>
<dbReference type="PANTHER" id="PTHR37310:SF1">
    <property type="entry name" value="CYTOPLASMIC PROTEIN"/>
    <property type="match status" value="1"/>
</dbReference>
<dbReference type="Pfam" id="PF03860">
    <property type="entry name" value="Csp"/>
    <property type="match status" value="1"/>
</dbReference>
<organism evidence="1 2">
    <name type="scientific">Candidatus Nitrobium versatile</name>
    <dbReference type="NCBI Taxonomy" id="2884831"/>
    <lineage>
        <taxon>Bacteria</taxon>
        <taxon>Pseudomonadati</taxon>
        <taxon>Nitrospirota</taxon>
        <taxon>Nitrospiria</taxon>
        <taxon>Nitrospirales</taxon>
        <taxon>Nitrospiraceae</taxon>
        <taxon>Candidatus Nitrobium</taxon>
    </lineage>
</organism>
<dbReference type="Gene3D" id="1.20.1270.360">
    <property type="match status" value="1"/>
</dbReference>
<reference evidence="1" key="1">
    <citation type="journal article" date="2021" name="bioRxiv">
        <title>Unraveling nitrogen, sulfur and carbon metabolic pathways and microbial community transcriptional responses to substrate deprivation and toxicity stresses in a bioreactor mimicking anoxic brackish coastal sediment conditions.</title>
        <authorList>
            <person name="Martins P.D."/>
            <person name="Echeveste M.J."/>
            <person name="Arshad A."/>
            <person name="Kurth J."/>
            <person name="Ouboter H."/>
            <person name="Jetten M.S.M."/>
            <person name="Welte C.U."/>
        </authorList>
    </citation>
    <scope>NUCLEOTIDE SEQUENCE</scope>
    <source>
        <strain evidence="1">MAG_39</strain>
    </source>
</reference>
<dbReference type="PANTHER" id="PTHR37310">
    <property type="entry name" value="CYTOPLASMIC PROTEIN-RELATED"/>
    <property type="match status" value="1"/>
</dbReference>
<dbReference type="InterPro" id="IPR005560">
    <property type="entry name" value="Csp_YhjQ"/>
</dbReference>
<dbReference type="AlphaFoldDB" id="A0A953JCK7"/>